<gene>
    <name evidence="1" type="ORF">SLEP1_g13178</name>
</gene>
<evidence type="ECO:0000313" key="2">
    <source>
        <dbReference type="Proteomes" id="UP001054252"/>
    </source>
</evidence>
<accession>A0AAV5IEY7</accession>
<organism evidence="1 2">
    <name type="scientific">Rubroshorea leprosula</name>
    <dbReference type="NCBI Taxonomy" id="152421"/>
    <lineage>
        <taxon>Eukaryota</taxon>
        <taxon>Viridiplantae</taxon>
        <taxon>Streptophyta</taxon>
        <taxon>Embryophyta</taxon>
        <taxon>Tracheophyta</taxon>
        <taxon>Spermatophyta</taxon>
        <taxon>Magnoliopsida</taxon>
        <taxon>eudicotyledons</taxon>
        <taxon>Gunneridae</taxon>
        <taxon>Pentapetalae</taxon>
        <taxon>rosids</taxon>
        <taxon>malvids</taxon>
        <taxon>Malvales</taxon>
        <taxon>Dipterocarpaceae</taxon>
        <taxon>Rubroshorea</taxon>
    </lineage>
</organism>
<sequence>MNMRNGNERVSEGTAHLRLEERECVSSPALVVRMRQEKDVLTPTVHSLPFDSEFERF</sequence>
<dbReference type="Proteomes" id="UP001054252">
    <property type="component" value="Unassembled WGS sequence"/>
</dbReference>
<comment type="caution">
    <text evidence="1">The sequence shown here is derived from an EMBL/GenBank/DDBJ whole genome shotgun (WGS) entry which is preliminary data.</text>
</comment>
<keyword evidence="2" id="KW-1185">Reference proteome</keyword>
<proteinExistence type="predicted"/>
<name>A0AAV5IEY7_9ROSI</name>
<protein>
    <submittedName>
        <fullName evidence="1">Uncharacterized protein</fullName>
    </submittedName>
</protein>
<dbReference type="AlphaFoldDB" id="A0AAV5IEY7"/>
<dbReference type="EMBL" id="BPVZ01000015">
    <property type="protein sequence ID" value="GKV00502.1"/>
    <property type="molecule type" value="Genomic_DNA"/>
</dbReference>
<reference evidence="1 2" key="1">
    <citation type="journal article" date="2021" name="Commun. Biol.">
        <title>The genome of Shorea leprosula (Dipterocarpaceae) highlights the ecological relevance of drought in aseasonal tropical rainforests.</title>
        <authorList>
            <person name="Ng K.K.S."/>
            <person name="Kobayashi M.J."/>
            <person name="Fawcett J.A."/>
            <person name="Hatakeyama M."/>
            <person name="Paape T."/>
            <person name="Ng C.H."/>
            <person name="Ang C.C."/>
            <person name="Tnah L.H."/>
            <person name="Lee C.T."/>
            <person name="Nishiyama T."/>
            <person name="Sese J."/>
            <person name="O'Brien M.J."/>
            <person name="Copetti D."/>
            <person name="Mohd Noor M.I."/>
            <person name="Ong R.C."/>
            <person name="Putra M."/>
            <person name="Sireger I.Z."/>
            <person name="Indrioko S."/>
            <person name="Kosugi Y."/>
            <person name="Izuno A."/>
            <person name="Isagi Y."/>
            <person name="Lee S.L."/>
            <person name="Shimizu K.K."/>
        </authorList>
    </citation>
    <scope>NUCLEOTIDE SEQUENCE [LARGE SCALE GENOMIC DNA]</scope>
    <source>
        <strain evidence="1">214</strain>
    </source>
</reference>
<evidence type="ECO:0000313" key="1">
    <source>
        <dbReference type="EMBL" id="GKV00502.1"/>
    </source>
</evidence>